<dbReference type="Proteomes" id="UP000602050">
    <property type="component" value="Unassembled WGS sequence"/>
</dbReference>
<comment type="caution">
    <text evidence="1">The sequence shown here is derived from an EMBL/GenBank/DDBJ whole genome shotgun (WGS) entry which is preliminary data.</text>
</comment>
<protein>
    <submittedName>
        <fullName evidence="1">Uncharacterized protein</fullName>
    </submittedName>
</protein>
<sequence>MLKGDTFPFCKKHIRPFFGQQKRGQNRLPLFYNMLYRKMSGFLKIGRLIPFTLHAGRALERIQLTVQSLES</sequence>
<organism evidence="1 2">
    <name type="scientific">Compostibacillus humi</name>
    <dbReference type="NCBI Taxonomy" id="1245525"/>
    <lineage>
        <taxon>Bacteria</taxon>
        <taxon>Bacillati</taxon>
        <taxon>Bacillota</taxon>
        <taxon>Bacilli</taxon>
        <taxon>Bacillales</taxon>
        <taxon>Bacillaceae</taxon>
        <taxon>Compostibacillus</taxon>
    </lineage>
</organism>
<dbReference type="AlphaFoldDB" id="A0A8J3EK70"/>
<keyword evidence="2" id="KW-1185">Reference proteome</keyword>
<dbReference type="EMBL" id="BMEV01000007">
    <property type="protein sequence ID" value="GGH70727.1"/>
    <property type="molecule type" value="Genomic_DNA"/>
</dbReference>
<reference evidence="1" key="1">
    <citation type="journal article" date="2014" name="Int. J. Syst. Evol. Microbiol.">
        <title>Complete genome sequence of Corynebacterium casei LMG S-19264T (=DSM 44701T), isolated from a smear-ripened cheese.</title>
        <authorList>
            <consortium name="US DOE Joint Genome Institute (JGI-PGF)"/>
            <person name="Walter F."/>
            <person name="Albersmeier A."/>
            <person name="Kalinowski J."/>
            <person name="Ruckert C."/>
        </authorList>
    </citation>
    <scope>NUCLEOTIDE SEQUENCE</scope>
    <source>
        <strain evidence="1">CGMCC 1.12360</strain>
    </source>
</reference>
<gene>
    <name evidence="1" type="ORF">GCM10010978_05960</name>
</gene>
<evidence type="ECO:0000313" key="2">
    <source>
        <dbReference type="Proteomes" id="UP000602050"/>
    </source>
</evidence>
<name>A0A8J3EK70_9BACI</name>
<accession>A0A8J3EK70</accession>
<reference evidence="1" key="2">
    <citation type="submission" date="2020-09" db="EMBL/GenBank/DDBJ databases">
        <authorList>
            <person name="Sun Q."/>
            <person name="Zhou Y."/>
        </authorList>
    </citation>
    <scope>NUCLEOTIDE SEQUENCE</scope>
    <source>
        <strain evidence="1">CGMCC 1.12360</strain>
    </source>
</reference>
<proteinExistence type="predicted"/>
<evidence type="ECO:0000313" key="1">
    <source>
        <dbReference type="EMBL" id="GGH70727.1"/>
    </source>
</evidence>